<dbReference type="InterPro" id="IPR011032">
    <property type="entry name" value="GroES-like_sf"/>
</dbReference>
<keyword evidence="16" id="KW-1185">Reference proteome</keyword>
<evidence type="ECO:0000256" key="5">
    <source>
        <dbReference type="ARBA" id="ARBA00013171"/>
    </source>
</evidence>
<evidence type="ECO:0000256" key="4">
    <source>
        <dbReference type="ARBA" id="ARBA00011738"/>
    </source>
</evidence>
<evidence type="ECO:0000256" key="2">
    <source>
        <dbReference type="ARBA" id="ARBA00004928"/>
    </source>
</evidence>
<reference evidence="16" key="3">
    <citation type="journal article" date="2020" name="Plant Biotechnol. J.">
        <title>The pomegranate (Punica granatum L.) draft genome dissects genetic divergence between soft- and hard-seeded cultivars.</title>
        <authorList>
            <person name="Luo X."/>
            <person name="Li H."/>
            <person name="Wu Z."/>
            <person name="Yao W."/>
            <person name="Zhao P."/>
            <person name="Cao D."/>
            <person name="Yu H."/>
            <person name="Li K."/>
            <person name="Poudel K."/>
            <person name="Zhao D."/>
            <person name="Zhang F."/>
            <person name="Xia X."/>
            <person name="Chen L."/>
            <person name="Wang Q."/>
            <person name="Jing D."/>
            <person name="Cao S."/>
        </authorList>
    </citation>
    <scope>NUCLEOTIDE SEQUENCE [LARGE SCALE GENOMIC DNA]</scope>
</reference>
<name>A0A218W026_PUNGR</name>
<dbReference type="CDD" id="cd05283">
    <property type="entry name" value="CAD1"/>
    <property type="match status" value="1"/>
</dbReference>
<evidence type="ECO:0000256" key="8">
    <source>
        <dbReference type="ARBA" id="ARBA00022833"/>
    </source>
</evidence>
<dbReference type="OrthoDB" id="1879366at2759"/>
<accession>A0A218W026</accession>
<dbReference type="Gene3D" id="3.90.180.10">
    <property type="entry name" value="Medium-chain alcohol dehydrogenases, catalytic domain"/>
    <property type="match status" value="1"/>
</dbReference>
<dbReference type="AlphaFoldDB" id="A0A218W026"/>
<evidence type="ECO:0000256" key="3">
    <source>
        <dbReference type="ARBA" id="ARBA00008072"/>
    </source>
</evidence>
<dbReference type="GO" id="GO:0045551">
    <property type="term" value="F:cinnamyl-alcohol dehydrogenase activity"/>
    <property type="evidence" value="ECO:0007669"/>
    <property type="project" value="UniProtKB-EC"/>
</dbReference>
<reference evidence="15" key="1">
    <citation type="journal article" date="2017" name="Plant J.">
        <title>The pomegranate (Punica granatum L.) genome and the genomics of punicalagin biosynthesis.</title>
        <authorList>
            <person name="Qin G."/>
            <person name="Xu C."/>
            <person name="Ming R."/>
            <person name="Tang H."/>
            <person name="Guyot R."/>
            <person name="Kramer E.M."/>
            <person name="Hu Y."/>
            <person name="Yi X."/>
            <person name="Qi Y."/>
            <person name="Xu X."/>
            <person name="Gao Z."/>
            <person name="Pan H."/>
            <person name="Jian J."/>
            <person name="Tian Y."/>
            <person name="Yue Z."/>
            <person name="Xu Y."/>
        </authorList>
    </citation>
    <scope>NUCLEOTIDE SEQUENCE [LARGE SCALE GENOMIC DNA]</scope>
    <source>
        <strain evidence="15">cv. Dabenzi</strain>
    </source>
</reference>
<evidence type="ECO:0000313" key="14">
    <source>
        <dbReference type="EMBL" id="OWM66184.1"/>
    </source>
</evidence>
<dbReference type="RefSeq" id="XP_031388819.1">
    <property type="nucleotide sequence ID" value="XM_031532959.1"/>
</dbReference>
<comment type="function">
    <text evidence="12">Involved in lignin biosynthesis. Catalyzes the final step specific for the production of lignin monomers. Catalyzes the NADPH-dependent reduction of coniferaldehyde, 5-hydroxyconiferaldehyde, sinapaldehyde, 4-coumaraldehyde and caffeyl aldehyde to their respective alcohols.</text>
</comment>
<dbReference type="Proteomes" id="UP000197138">
    <property type="component" value="Unassembled WGS sequence"/>
</dbReference>
<dbReference type="Gene3D" id="3.40.50.720">
    <property type="entry name" value="NAD(P)-binding Rossmann-like Domain"/>
    <property type="match status" value="1"/>
</dbReference>
<dbReference type="FunFam" id="3.90.180.10:FF:000004">
    <property type="entry name" value="probable cinnamyl alcohol dehydrogenase"/>
    <property type="match status" value="1"/>
</dbReference>
<reference evidence="17" key="4">
    <citation type="submission" date="2025-04" db="UniProtKB">
        <authorList>
            <consortium name="RefSeq"/>
        </authorList>
    </citation>
    <scope>IDENTIFICATION</scope>
    <source>
        <tissue evidence="17">Leaf</tissue>
    </source>
</reference>
<comment type="catalytic activity">
    <reaction evidence="11">
        <text>(E)-cinnamyl alcohol + NADP(+) = (E)-cinnamaldehyde + NADPH + H(+)</text>
        <dbReference type="Rhea" id="RHEA:10392"/>
        <dbReference type="ChEBI" id="CHEBI:15378"/>
        <dbReference type="ChEBI" id="CHEBI:16731"/>
        <dbReference type="ChEBI" id="CHEBI:33227"/>
        <dbReference type="ChEBI" id="CHEBI:57783"/>
        <dbReference type="ChEBI" id="CHEBI:58349"/>
        <dbReference type="EC" id="1.1.1.195"/>
    </reaction>
    <physiologicalReaction direction="right-to-left" evidence="11">
        <dbReference type="Rhea" id="RHEA:10394"/>
    </physiologicalReaction>
</comment>
<sequence>MAKSPEQEHPVKAFGWAARDSSGHLSPFDFSRRTTGENDVTFKVQYCGICHSDLHNIRNEWGGADYPMVPGHEILGVVTEVGNKVTKFKVGDKVGVGAIIGACRSCESCAQSLENYCPSMILTYNTKDREGSTTYGGYSDIMVTDEHYAVAIPDNLPLDGAAPLLCAGITVYSPLKNYGLDRPGLHVGVVGLGGLGHVAVKFAKAMGLKVTVISTSPSKKEEAVDRLGADLFLVSNDPEQMQSAMGTVDIIIDTVSAVHALLPLVELLRSRGKLIMVGAPQRPLELPIMPLLFGGKIVAGSCAGGLTELQEMINFASEHNITSDIEVIPMDYVNTAMERLAKGDVRYRFVIDIKNTLKPAA</sequence>
<dbReference type="SUPFAM" id="SSF51735">
    <property type="entry name" value="NAD(P)-binding Rossmann-fold domains"/>
    <property type="match status" value="1"/>
</dbReference>
<evidence type="ECO:0000313" key="15">
    <source>
        <dbReference type="Proteomes" id="UP000197138"/>
    </source>
</evidence>
<keyword evidence="7" id="KW-0438">Lignin biosynthesis</keyword>
<dbReference type="SMART" id="SM00829">
    <property type="entry name" value="PKS_ER"/>
    <property type="match status" value="1"/>
</dbReference>
<comment type="similarity">
    <text evidence="3">Belongs to the zinc-containing alcohol dehydrogenase family.</text>
</comment>
<feature type="domain" description="Enoyl reductase (ER)" evidence="13">
    <location>
        <begin position="23"/>
        <end position="351"/>
    </location>
</feature>
<evidence type="ECO:0000256" key="12">
    <source>
        <dbReference type="ARBA" id="ARBA00057621"/>
    </source>
</evidence>
<dbReference type="InterPro" id="IPR036291">
    <property type="entry name" value="NAD(P)-bd_dom_sf"/>
</dbReference>
<keyword evidence="6" id="KW-0479">Metal-binding</keyword>
<evidence type="ECO:0000313" key="16">
    <source>
        <dbReference type="Proteomes" id="UP000515151"/>
    </source>
</evidence>
<dbReference type="GeneID" id="116201656"/>
<dbReference type="EC" id="1.1.1.195" evidence="5"/>
<dbReference type="FunFam" id="3.40.50.720:FF:000022">
    <property type="entry name" value="Cinnamyl alcohol dehydrogenase"/>
    <property type="match status" value="1"/>
</dbReference>
<dbReference type="GO" id="GO:0009809">
    <property type="term" value="P:lignin biosynthetic process"/>
    <property type="evidence" value="ECO:0007669"/>
    <property type="project" value="UniProtKB-KW"/>
</dbReference>
<organism evidence="14 15">
    <name type="scientific">Punica granatum</name>
    <name type="common">Pomegranate</name>
    <dbReference type="NCBI Taxonomy" id="22663"/>
    <lineage>
        <taxon>Eukaryota</taxon>
        <taxon>Viridiplantae</taxon>
        <taxon>Streptophyta</taxon>
        <taxon>Embryophyta</taxon>
        <taxon>Tracheophyta</taxon>
        <taxon>Spermatophyta</taxon>
        <taxon>Magnoliopsida</taxon>
        <taxon>eudicotyledons</taxon>
        <taxon>Gunneridae</taxon>
        <taxon>Pentapetalae</taxon>
        <taxon>rosids</taxon>
        <taxon>malvids</taxon>
        <taxon>Myrtales</taxon>
        <taxon>Lythraceae</taxon>
        <taxon>Punica</taxon>
    </lineage>
</organism>
<dbReference type="InterPro" id="IPR013154">
    <property type="entry name" value="ADH-like_N"/>
</dbReference>
<comment type="cofactor">
    <cofactor evidence="1">
        <name>Zn(2+)</name>
        <dbReference type="ChEBI" id="CHEBI:29105"/>
    </cofactor>
</comment>
<dbReference type="FunFam" id="3.90.180.10:FF:000100">
    <property type="entry name" value="Putative cinnamyl alcohol dehydrogenase 6"/>
    <property type="match status" value="1"/>
</dbReference>
<dbReference type="GO" id="GO:0046872">
    <property type="term" value="F:metal ion binding"/>
    <property type="evidence" value="ECO:0007669"/>
    <property type="project" value="UniProtKB-KW"/>
</dbReference>
<dbReference type="InterPro" id="IPR047109">
    <property type="entry name" value="CAD-like"/>
</dbReference>
<proteinExistence type="inferred from homology"/>
<dbReference type="PANTHER" id="PTHR42683">
    <property type="entry name" value="ALDEHYDE REDUCTASE"/>
    <property type="match status" value="1"/>
</dbReference>
<dbReference type="Pfam" id="PF08240">
    <property type="entry name" value="ADH_N"/>
    <property type="match status" value="1"/>
</dbReference>
<protein>
    <recommendedName>
        <fullName evidence="5">cinnamyl-alcohol dehydrogenase</fullName>
        <ecNumber evidence="5">1.1.1.195</ecNumber>
    </recommendedName>
</protein>
<keyword evidence="8" id="KW-0862">Zinc</keyword>
<dbReference type="EMBL" id="MTKT01005554">
    <property type="protein sequence ID" value="OWM66184.1"/>
    <property type="molecule type" value="Genomic_DNA"/>
</dbReference>
<keyword evidence="9" id="KW-0521">NADP</keyword>
<dbReference type="InterPro" id="IPR013149">
    <property type="entry name" value="ADH-like_C"/>
</dbReference>
<reference evidence="14" key="2">
    <citation type="submission" date="2017-06" db="EMBL/GenBank/DDBJ databases">
        <title>The pomegranate genome and the genomics of punicalagin biosynthesis.</title>
        <authorList>
            <person name="Xu C."/>
        </authorList>
    </citation>
    <scope>NUCLEOTIDE SEQUENCE [LARGE SCALE GENOMIC DNA]</scope>
    <source>
        <tissue evidence="14">Fresh leaf</tissue>
    </source>
</reference>
<dbReference type="InterPro" id="IPR020843">
    <property type="entry name" value="ER"/>
</dbReference>
<comment type="pathway">
    <text evidence="2">Aromatic compound metabolism; phenylpropanoid biosynthesis.</text>
</comment>
<keyword evidence="10" id="KW-0560">Oxidoreductase</keyword>
<dbReference type="Proteomes" id="UP000515151">
    <property type="component" value="Chromosome 3"/>
</dbReference>
<evidence type="ECO:0000313" key="17">
    <source>
        <dbReference type="RefSeq" id="XP_031388819.1"/>
    </source>
</evidence>
<dbReference type="SMR" id="A0A218W026"/>
<evidence type="ECO:0000256" key="10">
    <source>
        <dbReference type="ARBA" id="ARBA00023002"/>
    </source>
</evidence>
<comment type="subunit">
    <text evidence="4">Homodimer.</text>
</comment>
<dbReference type="Pfam" id="PF00107">
    <property type="entry name" value="ADH_zinc_N"/>
    <property type="match status" value="1"/>
</dbReference>
<dbReference type="SUPFAM" id="SSF50129">
    <property type="entry name" value="GroES-like"/>
    <property type="match status" value="1"/>
</dbReference>
<evidence type="ECO:0000256" key="11">
    <source>
        <dbReference type="ARBA" id="ARBA00049332"/>
    </source>
</evidence>
<evidence type="ECO:0000256" key="9">
    <source>
        <dbReference type="ARBA" id="ARBA00022857"/>
    </source>
</evidence>
<evidence type="ECO:0000259" key="13">
    <source>
        <dbReference type="SMART" id="SM00829"/>
    </source>
</evidence>
<evidence type="ECO:0000256" key="7">
    <source>
        <dbReference type="ARBA" id="ARBA00022733"/>
    </source>
</evidence>
<evidence type="ECO:0000256" key="6">
    <source>
        <dbReference type="ARBA" id="ARBA00022723"/>
    </source>
</evidence>
<evidence type="ECO:0000256" key="1">
    <source>
        <dbReference type="ARBA" id="ARBA00001947"/>
    </source>
</evidence>
<gene>
    <name evidence="17" type="primary">LOC116201656</name>
    <name evidence="14" type="ORF">CDL15_Pgr013401</name>
</gene>